<organism evidence="1 2">
    <name type="scientific">Aliiruegeria haliotis</name>
    <dbReference type="NCBI Taxonomy" id="1280846"/>
    <lineage>
        <taxon>Bacteria</taxon>
        <taxon>Pseudomonadati</taxon>
        <taxon>Pseudomonadota</taxon>
        <taxon>Alphaproteobacteria</taxon>
        <taxon>Rhodobacterales</taxon>
        <taxon>Roseobacteraceae</taxon>
        <taxon>Aliiruegeria</taxon>
    </lineage>
</organism>
<accession>A0A2T0RNH9</accession>
<reference evidence="1 2" key="1">
    <citation type="submission" date="2018-03" db="EMBL/GenBank/DDBJ databases">
        <title>Genomic Encyclopedia of Archaeal and Bacterial Type Strains, Phase II (KMG-II): from individual species to whole genera.</title>
        <authorList>
            <person name="Goeker M."/>
        </authorList>
    </citation>
    <scope>NUCLEOTIDE SEQUENCE [LARGE SCALE GENOMIC DNA]</scope>
    <source>
        <strain evidence="1 2">DSM 29328</strain>
    </source>
</reference>
<evidence type="ECO:0000313" key="1">
    <source>
        <dbReference type="EMBL" id="PRY22701.1"/>
    </source>
</evidence>
<gene>
    <name evidence="1" type="ORF">CLV78_106243</name>
</gene>
<proteinExistence type="predicted"/>
<dbReference type="Proteomes" id="UP000239480">
    <property type="component" value="Unassembled WGS sequence"/>
</dbReference>
<protein>
    <recommendedName>
        <fullName evidence="3">Capsule polysaccharide biosynthesis protein</fullName>
    </recommendedName>
</protein>
<dbReference type="RefSeq" id="WP_106205768.1">
    <property type="nucleotide sequence ID" value="NZ_PVTD01000006.1"/>
</dbReference>
<evidence type="ECO:0008006" key="3">
    <source>
        <dbReference type="Google" id="ProtNLM"/>
    </source>
</evidence>
<comment type="caution">
    <text evidence="1">The sequence shown here is derived from an EMBL/GenBank/DDBJ whole genome shotgun (WGS) entry which is preliminary data.</text>
</comment>
<name>A0A2T0RNH9_9RHOB</name>
<evidence type="ECO:0000313" key="2">
    <source>
        <dbReference type="Proteomes" id="UP000239480"/>
    </source>
</evidence>
<dbReference type="AlphaFoldDB" id="A0A2T0RNH9"/>
<dbReference type="EMBL" id="PVTD01000006">
    <property type="protein sequence ID" value="PRY22701.1"/>
    <property type="molecule type" value="Genomic_DNA"/>
</dbReference>
<keyword evidence="2" id="KW-1185">Reference proteome</keyword>
<sequence length="506" mass="54883">MERSALFLFAPKFAAFGVDTARAWADRARAAGSGTVRIHGLCTGSEKIRKEVSDGLGPLAGEIVSSTAEESGWLAGEPDPTVLKALEARYPAGTFSRTIVADRRVGRGLVRNGATRPDAIGDTVLAAPTTAPRAYVAGLYAYLEAMFDRTAPDVVFCYAVAGAPAYALWAIATARGIPFRKLTPTRVGARYVVDDNIQDALGPVIERFADGAYEPSNEDLDAARAHLKSFRDKPEMPEYQKRNDALQTGRKPVSFTLGRLRKSAQFGLRSIGSTDPETGIRARRKFWELKMFWAERLLDRSMFSSMEDVTTPFVFYPLHVSPEASTMVLTPHLIDQIAVIEALSKSLPAHMSLVVKEHLPMLGKRPAGYYETIAKLPGTFLVGPEYSGLQMVQKADLTAVITGTAAWESFMLGKPPLVIGTAAFLAIGEGAVQAEHLGALPEAIRAALSMPPAREEKLERYLAALMDESFDMPAALMWDDYAAFDAEVRKATCAEIANRLPLGPAA</sequence>
<dbReference type="OrthoDB" id="5448633at2"/>